<dbReference type="KEGG" id="cpi:Cpin_0251"/>
<reference evidence="2" key="1">
    <citation type="submission" date="2009-08" db="EMBL/GenBank/DDBJ databases">
        <title>The complete genome of Chitinophaga pinensis DSM 2588.</title>
        <authorList>
            <consortium name="US DOE Joint Genome Institute (JGI-PGF)"/>
            <person name="Lucas S."/>
            <person name="Copeland A."/>
            <person name="Lapidus A."/>
            <person name="Glavina del Rio T."/>
            <person name="Dalin E."/>
            <person name="Tice H."/>
            <person name="Bruce D."/>
            <person name="Goodwin L."/>
            <person name="Pitluck S."/>
            <person name="Kyrpides N."/>
            <person name="Mavromatis K."/>
            <person name="Ivanova N."/>
            <person name="Mikhailova N."/>
            <person name="Sims D."/>
            <person name="Meinche L."/>
            <person name="Brettin T."/>
            <person name="Detter J.C."/>
            <person name="Han C."/>
            <person name="Larimer F."/>
            <person name="Land M."/>
            <person name="Hauser L."/>
            <person name="Markowitz V."/>
            <person name="Cheng J.-F."/>
            <person name="Hugenholtz P."/>
            <person name="Woyke T."/>
            <person name="Wu D."/>
            <person name="Spring S."/>
            <person name="Klenk H.-P."/>
            <person name="Eisen J.A."/>
        </authorList>
    </citation>
    <scope>NUCLEOTIDE SEQUENCE [LARGE SCALE GENOMIC DNA]</scope>
    <source>
        <strain evidence="2">ATCC 43595 / DSM 2588 / LMG 13176 / NBRC 15968 / NCIMB 11800 / UQM 2034</strain>
    </source>
</reference>
<evidence type="ECO:0000313" key="1">
    <source>
        <dbReference type="EMBL" id="ACU57751.1"/>
    </source>
</evidence>
<name>A0A979FZ16_CHIPD</name>
<dbReference type="InterPro" id="IPR011051">
    <property type="entry name" value="RmlC_Cupin_sf"/>
</dbReference>
<evidence type="ECO:0000313" key="2">
    <source>
        <dbReference type="Proteomes" id="UP000002215"/>
    </source>
</evidence>
<dbReference type="Gene3D" id="2.60.120.10">
    <property type="entry name" value="Jelly Rolls"/>
    <property type="match status" value="1"/>
</dbReference>
<dbReference type="EMBL" id="CP001699">
    <property type="protein sequence ID" value="ACU57751.1"/>
    <property type="molecule type" value="Genomic_DNA"/>
</dbReference>
<proteinExistence type="predicted"/>
<dbReference type="AlphaFoldDB" id="A0A979FZ16"/>
<dbReference type="InterPro" id="IPR014710">
    <property type="entry name" value="RmlC-like_jellyroll"/>
</dbReference>
<accession>A0A979FZ16</accession>
<dbReference type="Proteomes" id="UP000002215">
    <property type="component" value="Chromosome"/>
</dbReference>
<sequence length="111" mass="13596">MHNIKLSDEPILSFKLKQIRSQGNEDFEIYRVNKELVPGNTLFLQPHRRNYYQFVFVNEGSSSLWVDFQYYVFQPGRSYKINRHFPNGNTYQENYFFDHDHHFWSSQKYEC</sequence>
<protein>
    <submittedName>
        <fullName evidence="1">Uncharacterized protein</fullName>
    </submittedName>
</protein>
<dbReference type="SUPFAM" id="SSF51182">
    <property type="entry name" value="RmlC-like cupins"/>
    <property type="match status" value="1"/>
</dbReference>
<reference evidence="1 2" key="2">
    <citation type="journal article" date="2010" name="Stand. Genomic Sci.">
        <title>Complete genome sequence of Chitinophaga pinensis type strain (UQM 2034).</title>
        <authorList>
            <person name="Glavina Del Rio T."/>
            <person name="Abt B."/>
            <person name="Spring S."/>
            <person name="Lapidus A."/>
            <person name="Nolan M."/>
            <person name="Tice H."/>
            <person name="Copeland A."/>
            <person name="Cheng J.F."/>
            <person name="Chen F."/>
            <person name="Bruce D."/>
            <person name="Goodwin L."/>
            <person name="Pitluck S."/>
            <person name="Ivanova N."/>
            <person name="Mavromatis K."/>
            <person name="Mikhailova N."/>
            <person name="Pati A."/>
            <person name="Chen A."/>
            <person name="Palaniappan K."/>
            <person name="Land M."/>
            <person name="Hauser L."/>
            <person name="Chang Y.J."/>
            <person name="Jeffries C.D."/>
            <person name="Chain P."/>
            <person name="Saunders E."/>
            <person name="Detter J.C."/>
            <person name="Brettin T."/>
            <person name="Rohde M."/>
            <person name="Goker M."/>
            <person name="Bristow J."/>
            <person name="Eisen J.A."/>
            <person name="Markowitz V."/>
            <person name="Hugenholtz P."/>
            <person name="Kyrpides N.C."/>
            <person name="Klenk H.P."/>
            <person name="Lucas S."/>
        </authorList>
    </citation>
    <scope>NUCLEOTIDE SEQUENCE [LARGE SCALE GENOMIC DNA]</scope>
    <source>
        <strain evidence="2">ATCC 43595 / DSM 2588 / LMG 13176 / NBRC 15968 / NCIMB 11800 / UQM 2034</strain>
    </source>
</reference>
<organism evidence="1 2">
    <name type="scientific">Chitinophaga pinensis (strain ATCC 43595 / DSM 2588 / LMG 13176 / NBRC 15968 / NCIMB 11800 / UQM 2034)</name>
    <dbReference type="NCBI Taxonomy" id="485918"/>
    <lineage>
        <taxon>Bacteria</taxon>
        <taxon>Pseudomonadati</taxon>
        <taxon>Bacteroidota</taxon>
        <taxon>Chitinophagia</taxon>
        <taxon>Chitinophagales</taxon>
        <taxon>Chitinophagaceae</taxon>
        <taxon>Chitinophaga</taxon>
    </lineage>
</organism>
<gene>
    <name evidence="1" type="ordered locus">Cpin_0251</name>
</gene>